<accession>A0AAW6U6T3</accession>
<keyword evidence="2" id="KW-1185">Reference proteome</keyword>
<comment type="caution">
    <text evidence="1">The sequence shown here is derived from an EMBL/GenBank/DDBJ whole genome shotgun (WGS) entry which is preliminary data.</text>
</comment>
<dbReference type="EMBL" id="JASCXX010000051">
    <property type="protein sequence ID" value="MDI6451743.1"/>
    <property type="molecule type" value="Genomic_DNA"/>
</dbReference>
<name>A0AAW6U6T3_9BACT</name>
<dbReference type="AlphaFoldDB" id="A0AAW6U6T3"/>
<protein>
    <submittedName>
        <fullName evidence="1">Uncharacterized protein</fullName>
    </submittedName>
</protein>
<evidence type="ECO:0000313" key="2">
    <source>
        <dbReference type="Proteomes" id="UP001431776"/>
    </source>
</evidence>
<sequence>MWRTSCGDRILHGAEARLFAEALLSLLDEAHTDQLYDYDLGLSCFDNLTYGQKISVLAIVGNGLLREDVPAVPLTAVLEGAIAAVFEHLRDSVTFELDEPDIGTTWRQLIVAARREMEGEDIPEPTCDDPEEWDIEIQELSDCALWDVDYEFDDLFMDGPRR</sequence>
<gene>
    <name evidence="1" type="ORF">QJ522_21965</name>
</gene>
<organism evidence="1 2">
    <name type="scientific">Anaerobaca lacustris</name>
    <dbReference type="NCBI Taxonomy" id="3044600"/>
    <lineage>
        <taxon>Bacteria</taxon>
        <taxon>Pseudomonadati</taxon>
        <taxon>Planctomycetota</taxon>
        <taxon>Phycisphaerae</taxon>
        <taxon>Sedimentisphaerales</taxon>
        <taxon>Anaerobacaceae</taxon>
        <taxon>Anaerobaca</taxon>
    </lineage>
</organism>
<dbReference type="Proteomes" id="UP001431776">
    <property type="component" value="Unassembled WGS sequence"/>
</dbReference>
<evidence type="ECO:0000313" key="1">
    <source>
        <dbReference type="EMBL" id="MDI6451743.1"/>
    </source>
</evidence>
<reference evidence="1" key="1">
    <citation type="submission" date="2023-05" db="EMBL/GenBank/DDBJ databases">
        <title>Anaerotaeda fermentans gen. nov., sp. nov., a novel anaerobic planctomycete of the new family within the order Sedimentisphaerales isolated from Taman Peninsula, Russia.</title>
        <authorList>
            <person name="Khomyakova M.A."/>
            <person name="Merkel A.Y."/>
            <person name="Slobodkin A.I."/>
        </authorList>
    </citation>
    <scope>NUCLEOTIDE SEQUENCE</scope>
    <source>
        <strain evidence="1">M17dextr</strain>
    </source>
</reference>
<proteinExistence type="predicted"/>
<dbReference type="RefSeq" id="WP_349247150.1">
    <property type="nucleotide sequence ID" value="NZ_JASCXX010000051.1"/>
</dbReference>